<name>A0A2T9X1V7_9CREN</name>
<dbReference type="AlphaFoldDB" id="A0A2T9X1V7"/>
<reference evidence="2 3" key="1">
    <citation type="journal article" date="2015" name="Appl. Environ. Microbiol.">
        <title>Nanoarchaeota, Their Sulfolobales Host, and Nanoarchaeota Virus Distribution across Yellowstone National Park Hot Springs.</title>
        <authorList>
            <person name="Munson-McGee J.H."/>
            <person name="Field E.K."/>
            <person name="Bateson M."/>
            <person name="Rooney C."/>
            <person name="Stepanauskas R."/>
            <person name="Young M.J."/>
        </authorList>
    </citation>
    <scope>NUCLEOTIDE SEQUENCE [LARGE SCALE GENOMIC DNA]</scope>
    <source>
        <strain evidence="2">SCGC AC-742_N10</strain>
    </source>
</reference>
<feature type="transmembrane region" description="Helical" evidence="1">
    <location>
        <begin position="73"/>
        <end position="95"/>
    </location>
</feature>
<keyword evidence="1" id="KW-0812">Transmembrane</keyword>
<proteinExistence type="predicted"/>
<organism evidence="2 3">
    <name type="scientific">Acidianus hospitalis</name>
    <dbReference type="NCBI Taxonomy" id="563177"/>
    <lineage>
        <taxon>Archaea</taxon>
        <taxon>Thermoproteota</taxon>
        <taxon>Thermoprotei</taxon>
        <taxon>Sulfolobales</taxon>
        <taxon>Sulfolobaceae</taxon>
        <taxon>Acidianus</taxon>
    </lineage>
</organism>
<sequence length="126" mass="13871">MDLDYVTGMIMRIGVILSIALVALGVILILVEGHACSYSESVLFSRTSYVNSSIANLSYIIKGFTNISGLSFIYLGLIILVSVPILRTALALAYFAYEKNKLYIILTIIVLFNLVFAILFLPSIIK</sequence>
<keyword evidence="1" id="KW-0472">Membrane</keyword>
<comment type="caution">
    <text evidence="2">The sequence shown here is derived from an EMBL/GenBank/DDBJ whole genome shotgun (WGS) entry which is preliminary data.</text>
</comment>
<evidence type="ECO:0000256" key="1">
    <source>
        <dbReference type="SAM" id="Phobius"/>
    </source>
</evidence>
<gene>
    <name evidence="2" type="ORF">DDW13_09290</name>
</gene>
<dbReference type="Proteomes" id="UP000245638">
    <property type="component" value="Unassembled WGS sequence"/>
</dbReference>
<evidence type="ECO:0000313" key="2">
    <source>
        <dbReference type="EMBL" id="PVU74031.1"/>
    </source>
</evidence>
<protein>
    <submittedName>
        <fullName evidence="2">DUF1634 domain-containing protein</fullName>
    </submittedName>
</protein>
<dbReference type="Pfam" id="PF07843">
    <property type="entry name" value="DUF1634"/>
    <property type="match status" value="1"/>
</dbReference>
<evidence type="ECO:0000313" key="3">
    <source>
        <dbReference type="Proteomes" id="UP000245638"/>
    </source>
</evidence>
<feature type="transmembrane region" description="Helical" evidence="1">
    <location>
        <begin position="6"/>
        <end position="31"/>
    </location>
</feature>
<dbReference type="InterPro" id="IPR012861">
    <property type="entry name" value="DUF1634"/>
</dbReference>
<feature type="transmembrane region" description="Helical" evidence="1">
    <location>
        <begin position="102"/>
        <end position="125"/>
    </location>
</feature>
<keyword evidence="1" id="KW-1133">Transmembrane helix</keyword>
<accession>A0A2T9X1V7</accession>
<dbReference type="EMBL" id="QEFD01000235">
    <property type="protein sequence ID" value="PVU74031.1"/>
    <property type="molecule type" value="Genomic_DNA"/>
</dbReference>